<dbReference type="AlphaFoldDB" id="A0A4S5CD36"/>
<keyword evidence="1" id="KW-0175">Coiled coil</keyword>
<dbReference type="GO" id="GO:0003677">
    <property type="term" value="F:DNA binding"/>
    <property type="evidence" value="ECO:0007669"/>
    <property type="project" value="InterPro"/>
</dbReference>
<dbReference type="InterPro" id="IPR054180">
    <property type="entry name" value="H-NS-like_N"/>
</dbReference>
<evidence type="ECO:0000313" key="5">
    <source>
        <dbReference type="Proteomes" id="UP000309618"/>
    </source>
</evidence>
<organism evidence="4 5">
    <name type="scientific">Aeromonas veronii</name>
    <dbReference type="NCBI Taxonomy" id="654"/>
    <lineage>
        <taxon>Bacteria</taxon>
        <taxon>Pseudomonadati</taxon>
        <taxon>Pseudomonadota</taxon>
        <taxon>Gammaproteobacteria</taxon>
        <taxon>Aeromonadales</taxon>
        <taxon>Aeromonadaceae</taxon>
        <taxon>Aeromonas</taxon>
    </lineage>
</organism>
<protein>
    <recommendedName>
        <fullName evidence="3">DNA-binding protein H-NS-like N-terminal domain-containing protein</fullName>
    </recommendedName>
</protein>
<reference evidence="4 5" key="1">
    <citation type="submission" date="2019-04" db="EMBL/GenBank/DDBJ databases">
        <title>Comparative genomics of Aeromonas veronii strains pathogenic to fish.</title>
        <authorList>
            <person name="Cascarano M.C."/>
            <person name="Smyrli M."/>
            <person name="Katharios P."/>
        </authorList>
    </citation>
    <scope>NUCLEOTIDE SEQUENCE [LARGE SCALE GENOMIC DNA]</scope>
    <source>
        <strain evidence="4 5">XU1</strain>
    </source>
</reference>
<dbReference type="Proteomes" id="UP000309618">
    <property type="component" value="Unassembled WGS sequence"/>
</dbReference>
<proteinExistence type="predicted"/>
<comment type="caution">
    <text evidence="4">The sequence shown here is derived from an EMBL/GenBank/DDBJ whole genome shotgun (WGS) entry which is preliminary data.</text>
</comment>
<evidence type="ECO:0000259" key="3">
    <source>
        <dbReference type="Pfam" id="PF22470"/>
    </source>
</evidence>
<sequence>MSAPAPTSNDLIQLFLNKRRLAKALKSYGDPAIMDHITSNLASIEAEVREHFEEQVKAEKEQQARLEQARNEFNELLKKTGVSVEELTGVAAPAITQKNKSSRIRKKVDPAQCRYVFTNERGEKEGWNGGAGRKPQWVSKIQNEGGSIEDYLNPNFEK</sequence>
<accession>A0A4S5CD36</accession>
<name>A0A4S5CD36_AERVE</name>
<evidence type="ECO:0000256" key="2">
    <source>
        <dbReference type="SAM" id="MobiDB-lite"/>
    </source>
</evidence>
<dbReference type="EMBL" id="SSUX01000011">
    <property type="protein sequence ID" value="THJ43707.1"/>
    <property type="molecule type" value="Genomic_DNA"/>
</dbReference>
<dbReference type="InterPro" id="IPR027454">
    <property type="entry name" value="Histone_HNS_N"/>
</dbReference>
<gene>
    <name evidence="4" type="ORF">E8Q35_15495</name>
</gene>
<dbReference type="GO" id="GO:0046983">
    <property type="term" value="F:protein dimerization activity"/>
    <property type="evidence" value="ECO:0007669"/>
    <property type="project" value="InterPro"/>
</dbReference>
<dbReference type="Gene3D" id="4.10.430.10">
    <property type="entry name" value="Histone-like protein H-NS, C-terminal domain"/>
    <property type="match status" value="1"/>
</dbReference>
<evidence type="ECO:0000313" key="4">
    <source>
        <dbReference type="EMBL" id="THJ43707.1"/>
    </source>
</evidence>
<dbReference type="InterPro" id="IPR037150">
    <property type="entry name" value="H-NS_C_dom_sf"/>
</dbReference>
<feature type="region of interest" description="Disordered" evidence="2">
    <location>
        <begin position="122"/>
        <end position="158"/>
    </location>
</feature>
<evidence type="ECO:0000256" key="1">
    <source>
        <dbReference type="SAM" id="Coils"/>
    </source>
</evidence>
<dbReference type="Pfam" id="PF22470">
    <property type="entry name" value="Histone_HNS_N"/>
    <property type="match status" value="1"/>
</dbReference>
<dbReference type="RefSeq" id="WP_136502146.1">
    <property type="nucleotide sequence ID" value="NZ_SSUX01000011.1"/>
</dbReference>
<dbReference type="Gene3D" id="1.10.287.1050">
    <property type="entry name" value="H-NS histone-like proteins"/>
    <property type="match status" value="1"/>
</dbReference>
<feature type="coiled-coil region" evidence="1">
    <location>
        <begin position="41"/>
        <end position="79"/>
    </location>
</feature>
<feature type="domain" description="DNA-binding protein H-NS-like N-terminal" evidence="3">
    <location>
        <begin position="9"/>
        <end position="89"/>
    </location>
</feature>